<name>A0ABQ5V6N7_9PROT</name>
<reference evidence="1" key="1">
    <citation type="journal article" date="2014" name="Int. J. Syst. Evol. Microbiol.">
        <title>Complete genome of a new Firmicutes species belonging to the dominant human colonic microbiota ('Ruminococcus bicirculans') reveals two chromosomes and a selective capacity to utilize plant glucans.</title>
        <authorList>
            <consortium name="NISC Comparative Sequencing Program"/>
            <person name="Wegmann U."/>
            <person name="Louis P."/>
            <person name="Goesmann A."/>
            <person name="Henrissat B."/>
            <person name="Duncan S.H."/>
            <person name="Flint H.J."/>
        </authorList>
    </citation>
    <scope>NUCLEOTIDE SEQUENCE</scope>
    <source>
        <strain evidence="1">NBRC 108219</strain>
    </source>
</reference>
<evidence type="ECO:0000313" key="2">
    <source>
        <dbReference type="Proteomes" id="UP001161391"/>
    </source>
</evidence>
<dbReference type="InterPro" id="IPR029024">
    <property type="entry name" value="TerB-like"/>
</dbReference>
<sequence>MSTTTHTVDEILMPLAIAVVIDHKVRAVEQTAFFLLANGLLELFDHPTMIAEDMMGWFEERKEDLEDQLWDKGGNTLVLKALTRFKDAQHCEAIYDALVAITIADNEYVAEESRLIKSAASIYGYERPPFKIKRT</sequence>
<organism evidence="1 2">
    <name type="scientific">Algimonas ampicilliniresistens</name>
    <dbReference type="NCBI Taxonomy" id="1298735"/>
    <lineage>
        <taxon>Bacteria</taxon>
        <taxon>Pseudomonadati</taxon>
        <taxon>Pseudomonadota</taxon>
        <taxon>Alphaproteobacteria</taxon>
        <taxon>Maricaulales</taxon>
        <taxon>Robiginitomaculaceae</taxon>
        <taxon>Algimonas</taxon>
    </lineage>
</organism>
<dbReference type="Proteomes" id="UP001161391">
    <property type="component" value="Unassembled WGS sequence"/>
</dbReference>
<evidence type="ECO:0000313" key="1">
    <source>
        <dbReference type="EMBL" id="GLQ23201.1"/>
    </source>
</evidence>
<accession>A0ABQ5V6N7</accession>
<reference evidence="1" key="2">
    <citation type="submission" date="2023-01" db="EMBL/GenBank/DDBJ databases">
        <title>Draft genome sequence of Algimonas ampicilliniresistens strain NBRC 108219.</title>
        <authorList>
            <person name="Sun Q."/>
            <person name="Mori K."/>
        </authorList>
    </citation>
    <scope>NUCLEOTIDE SEQUENCE</scope>
    <source>
        <strain evidence="1">NBRC 108219</strain>
    </source>
</reference>
<gene>
    <name evidence="1" type="ORF">GCM10007853_10750</name>
</gene>
<evidence type="ECO:0008006" key="3">
    <source>
        <dbReference type="Google" id="ProtNLM"/>
    </source>
</evidence>
<keyword evidence="2" id="KW-1185">Reference proteome</keyword>
<dbReference type="EMBL" id="BSNK01000001">
    <property type="protein sequence ID" value="GLQ23201.1"/>
    <property type="molecule type" value="Genomic_DNA"/>
</dbReference>
<protein>
    <recommendedName>
        <fullName evidence="3">Co-chaperone DjlA N-terminal domain-containing protein</fullName>
    </recommendedName>
</protein>
<dbReference type="RefSeq" id="WP_284388369.1">
    <property type="nucleotide sequence ID" value="NZ_BSNK01000001.1"/>
</dbReference>
<dbReference type="Gene3D" id="1.10.3680.10">
    <property type="entry name" value="TerB-like"/>
    <property type="match status" value="1"/>
</dbReference>
<comment type="caution">
    <text evidence="1">The sequence shown here is derived from an EMBL/GenBank/DDBJ whole genome shotgun (WGS) entry which is preliminary data.</text>
</comment>
<proteinExistence type="predicted"/>